<dbReference type="PANTHER" id="PTHR30007">
    <property type="entry name" value="PHP DOMAIN PROTEIN"/>
    <property type="match status" value="1"/>
</dbReference>
<feature type="region of interest" description="Disordered" evidence="1">
    <location>
        <begin position="1591"/>
        <end position="1614"/>
    </location>
</feature>
<name>A0ABS3VTM6_MICEH</name>
<sequence>MITPDLAPATEAQNAPSSPALPSTTSTPPSIEASAGPTDGTRAVVTAATTDSGPAPTVSVDGTPGQTVGRPDTDPAEPTTAASADTHRADAAWADAVLPVLEMQLSRLSQEQTAPEVAGVRATVARLAALVEEARQAGELPPTSVTQALVSATPLQMQTWQGTAQVHAAAQAAAARSTDDPATRARHWLTSVLYQGFPMQTGARNLNPERLTDADFLPLVQQVLDPSVSKVDPSHLGRLNAHVETLVGRGNPVTLDALSRREGFEVLRQRLDDRPLGDDADAVLELDRRIAQVLGARGVASDRQLELRGLARDLVAAKLGIDPTEQNLVTLNQVVELAYRRYLKTNDGAVPAGPLRLSHVQDLLQHKLGDRGTLAWDNLQRVVDQATARQQWRDRHPLLAQGGGVVRSLTATRPALRETGVYRSVVDRHTRRIERQAGQADSPDQRRHELENLWEVMSPVTSAGASASTSLDPEGITRSDVARLVDTRRRLYADSRFRWYSDPSDYRSMALELLGAGRVGPAEIRQLTTMVRTARPNTRTLRTDLRSVERYSDSVLRRRLTELATAQWQDGKPGARPTVPGVVGDHSRLVTAFHSIGKLTFVPELTTWLNHSVPFGTGAVTEEVVSRTLASQFGQVLDEGAALSAMVDGRTYDIRLWAVATGEPVVKEGSLLGVKEPDSTRFSGKQEKRIYRYRDTATWQTSTHGLSVDAGVAYRGDVGVSDEISAARLDAGAAVGGMKTWGHRQLAANTTADYLQFRIKEPLGWTHLPVGWVVRVQDRQTGRWRELTLQDEHGTLREDLVPYAVAQFQLPFPAPNDQTQRSNPGHRGTMDPNYLTEVEVSTAEQFPVWDLDHGVPRVQLADSVLTEMRQILSPDDYAFWKPVVEAYVTNDQLALSLGDILRPRERGTFQQEFRHVLQRDGRHLSFSLTAADQARPISTVTKISEVSRSGETRFDQVLAIVSKTLLSQDATRSARGTVTGAARLFDQVLRIGGRGQHTRRTGTQAIRHHRGMLYRSKRVGGGVQNVLADFTVRLDVHHRRGDEPPVSGSKEISGFAHFMLHAADLRALPGMPPGWAEAGTEAHRAADRAEDTQLARDADPDRARKWWTPGSRFGLTMDFVERLDGVSGLYSEIATVMAANGYLPPESVRPTGAPAAPGRTPWDLLQELAVTGADLNRPGQAWANWRTLLSQSSEQALRARADDVLTADAGQPGVAWTFPAPIAPADPARLLTIGIWAEADGAASTHQGITKYQVQYGHTSIDTMAVKGARSRVTDGSGYLGAGGTTADGSTGQFQFGGEGSLSSTDKLGRTQSTSVTSDTDGQKMPSSRYRVPIQWHWFAERGPVPVGSGAVPGSAVLLQPDVLHVAAHDAPLPDLVIAPESPSVLTTMGAAIYTVIGVQGVGVMQQALIGELPDLPKATVWQGLTPTVYKSAVMRALTGAATIPIGDRTVGLATQPVGRPQIVKVWFPYTQQVQESQVGHEQGGETLTQRGRQVQGTGGLSALGPDGSGLFAGSGAATRSHGTGESSASMYTVGSYRGVYQDTRMAIVRTAVVNRLTVDGRTVEATGEVLLNVLLTDVLAQRDGFDGTGLLDGYDSPTTQQATPSVPPALSSDLAPPASLRDGLSGAAVWPILFGDGGVGTGFAALTRQLARQAADFGEPDLVTQIQSLPSGLGPYLPKMRDDGAAWTFKAGGRTFELHLSAELVGPARDSRPGGTGEKIYERGNAYQDASRRNVTSDRLTVGLTGAGRPGETDGYLGLAVTESRTVRVDQADTRGSNLLFMTGLRANKLTDFTQAVEFTATIVEIVGLRTRIADGMGRLLKDMLGREAPVRLAVIRAVGDQVVTVPTEGTVPNRAPRTDLGIGLRNLLPATHRIEGMVGLRAIIDALQESGRGQALDLATVPPAVDRLTFETMRDSLAAMLSPGGARFRSVASQGEVWDFGSSGFRVHARFGPVGQLYYMAKAELENYDHGTDLVAHSRGENTRDNLTGTLTLGFEVAPGQRVGPQFSVGGERGRTVGADQTTWTESRAWLRADTSVFFIYAALEFTISLPGSNRPPLARSGGVELVVDRQGALDLGVPAGVLSSVVPTATPSQELPGRSGAQPPEAGSVDTPSGRLEQIARGYETASRDIARILEPGPVSAVADGPTTATSPTTAVPVATTLPTAAVPTSMSPAAAVPTAVPAGLALVDPADHVHLTAAQSFPAVPGRYLVFVHGSPDALIVGEHRIGAAQLAEMIQDDPGWQGRPVVLVACATAADLGNGFATQLANLLPGTPVSAPSTTVWTTATGQTVATEASYDADGTPRLTNPTGRWHTIQATTAPGTPTPVNRHTELGPYLPDTPSVPQASSSTPGQGLVSWTNSPGADPASLVGDTPGSRQTVRENVELLGQLAAHINAAHGELRQAVERIDNAPQRAGEIMADLQELSAEHASLHKETEQAIVDASQSLADVRQSIAAVLREQYLADATPQAAAVAQRAAAAMSMVNDLALQAGVGISEIRAANRGFQDLSVPALQAISNAAGSPGTITGASLSTWSRLETVFFRWTLTAQAATANADRPTSDVVSQLDDDLPDVAGSTGHREADLANAMQEAAGILAEISAWAELARTSAGRVDENITSARHHLALLHEQHQSSKLALDWVLSASITAQDLARSLPATARVQHIVPAGVALYDAVTDPAYLTTARSFPPMPDSYLVFSHDDSADILTLGEEHTSPERLAEFIRWDPAWQQRPIILVRDHAATDGYAARLASLLPGTPVTANIADVWFTAEGHLHSDDPDSWQTFHTPTTAASPTAAVPTTVPAGMALVDPGDPVHLTAAQSFPAVPGRFLVFVHGSPDAFHYGQQRIDVAQLAQMVRAHPDWQGRPVVLISCRTGVDLDNGPAIRLAKLLPNIPVTAPDTIVWTTPTGQAVATEASYDADGTPHFTNPGRWHTIRANTAAPAAGADPVTTAPGTPTPVTVSTEPGPYLLDTPSVPQASSSSAPVQGPFSWTNSPGADQGWLVGDTPGSRQTVRENADRLWQLTQRINATHGELRQAVERIDNAPQEAAEIMSDLQALTTDLASTPDIAEQATIDASQSLADIRQSIATVLQVQQTAEVRHRPVDVAEQAGAVISTVNDLTSQARRGIAELREAHRTLQDLTTGTLQAISDAMKDPGTITGTDLSRWSELETILSRWALMGDVATIDADRAADGTGSEPNDSFPDHARAVNDWGIALTDALHEAEGTLVELVGWTELARLSAGRVDENITSARRQLALLREQHRSAELAFGGVLSASIAAGQLAQSLPVAARVQHTVRAGVALVDPGTDPAYLAAAQSFPPVPGHYLVFTHDGATALTLGEEHNSPERLAEIIQSDPAWQQRQIVLVLDHAANGFAARLAGLLPGTPVTATDGEVRFTADGRLTSDDPDSWHTFRTPAPTDIFQDTAVGHAPTTHPPLLLDLPAPTLLFPEPASAGRTPVLAVRQTAHQGGEDLRQEQDVSHPSDLTDEQWRHALRTLTPVRGPDNRRRQLNGMLFRLANKVAWKDLPPPFQPWQGISTAYYKWGRHVIEELPPAGIGPARPGQIAPGHYPSDLTDEQWQRIKPMLPGFQQRSNEPLRAVVNAILYRIENNLPRWTDLPSHFPAPRNVDKYVAQWNQQNLLVPLLETLGVDWTKNQIPSRPHPQNLTDEQWQRVRPLLPQQVHLLRRYSDRALLDGALYLVRNRHPRQLPENFPPKSTIERHLRSWGGTPFVRRLLDQLQDPAAGRQPPPDPTTRMDETW</sequence>
<gene>
    <name evidence="3" type="ORF">GSF22_17850</name>
</gene>
<feature type="compositionally biased region" description="Polar residues" evidence="1">
    <location>
        <begin position="2345"/>
        <end position="2357"/>
    </location>
</feature>
<organism evidence="3 4">
    <name type="scientific">Micromonospora echinofusca</name>
    <dbReference type="NCBI Taxonomy" id="47858"/>
    <lineage>
        <taxon>Bacteria</taxon>
        <taxon>Bacillati</taxon>
        <taxon>Actinomycetota</taxon>
        <taxon>Actinomycetes</taxon>
        <taxon>Micromonosporales</taxon>
        <taxon>Micromonosporaceae</taxon>
        <taxon>Micromonospora</taxon>
    </lineage>
</organism>
<feature type="region of interest" description="Disordered" evidence="1">
    <location>
        <begin position="1297"/>
        <end position="1327"/>
    </location>
</feature>
<reference evidence="3 4" key="1">
    <citation type="submission" date="2019-12" db="EMBL/GenBank/DDBJ databases">
        <title>Whole genome sequencing of endophytic Actinobacterium Micromonospora sp. MPMI6T.</title>
        <authorList>
            <person name="Evv R."/>
            <person name="Podile A.R."/>
        </authorList>
    </citation>
    <scope>NUCLEOTIDE SEQUENCE [LARGE SCALE GENOMIC DNA]</scope>
    <source>
        <strain evidence="3 4">MPMI6</strain>
    </source>
</reference>
<evidence type="ECO:0000256" key="1">
    <source>
        <dbReference type="SAM" id="MobiDB-lite"/>
    </source>
</evidence>
<feature type="region of interest" description="Disordered" evidence="1">
    <location>
        <begin position="1"/>
        <end position="86"/>
    </location>
</feature>
<comment type="caution">
    <text evidence="3">The sequence shown here is derived from an EMBL/GenBank/DDBJ whole genome shotgun (WGS) entry which is preliminary data.</text>
</comment>
<feature type="region of interest" description="Disordered" evidence="1">
    <location>
        <begin position="2942"/>
        <end position="3011"/>
    </location>
</feature>
<evidence type="ECO:0000313" key="3">
    <source>
        <dbReference type="EMBL" id="MBO4207855.1"/>
    </source>
</evidence>
<dbReference type="EMBL" id="WVUH01000150">
    <property type="protein sequence ID" value="MBO4207855.1"/>
    <property type="molecule type" value="Genomic_DNA"/>
</dbReference>
<feature type="domain" description="Insertion element IS402-like" evidence="2">
    <location>
        <begin position="3667"/>
        <end position="3731"/>
    </location>
</feature>
<dbReference type="Pfam" id="PF13340">
    <property type="entry name" value="DUF4096"/>
    <property type="match status" value="2"/>
</dbReference>
<protein>
    <submittedName>
        <fullName evidence="3">Transposase</fullName>
    </submittedName>
</protein>
<proteinExistence type="predicted"/>
<evidence type="ECO:0000313" key="4">
    <source>
        <dbReference type="Proteomes" id="UP000823521"/>
    </source>
</evidence>
<accession>A0ABS3VTM6</accession>
<dbReference type="RefSeq" id="WP_208814767.1">
    <property type="nucleotide sequence ID" value="NZ_WVUH01000150.1"/>
</dbReference>
<feature type="compositionally biased region" description="Polar residues" evidence="1">
    <location>
        <begin position="2320"/>
        <end position="2331"/>
    </location>
</feature>
<feature type="region of interest" description="Disordered" evidence="1">
    <location>
        <begin position="3740"/>
        <end position="3761"/>
    </location>
</feature>
<dbReference type="Proteomes" id="UP000823521">
    <property type="component" value="Unassembled WGS sequence"/>
</dbReference>
<feature type="region of interest" description="Disordered" evidence="1">
    <location>
        <begin position="2320"/>
        <end position="2357"/>
    </location>
</feature>
<feature type="compositionally biased region" description="Low complexity" evidence="1">
    <location>
        <begin position="2942"/>
        <end position="2987"/>
    </location>
</feature>
<dbReference type="InterPro" id="IPR025161">
    <property type="entry name" value="IS402-like_dom"/>
</dbReference>
<feature type="region of interest" description="Disordered" evidence="1">
    <location>
        <begin position="2090"/>
        <end position="2118"/>
    </location>
</feature>
<feature type="compositionally biased region" description="Low complexity" evidence="1">
    <location>
        <begin position="15"/>
        <end position="35"/>
    </location>
</feature>
<feature type="compositionally biased region" description="Polar residues" evidence="1">
    <location>
        <begin position="1301"/>
        <end position="1320"/>
    </location>
</feature>
<evidence type="ECO:0000259" key="2">
    <source>
        <dbReference type="Pfam" id="PF13340"/>
    </source>
</evidence>
<feature type="domain" description="Insertion element IS402-like" evidence="2">
    <location>
        <begin position="3575"/>
        <end position="3641"/>
    </location>
</feature>
<keyword evidence="4" id="KW-1185">Reference proteome</keyword>